<dbReference type="KEGG" id="pbj:VN24_14940"/>
<dbReference type="PROSITE" id="PS51257">
    <property type="entry name" value="PROKAR_LIPOPROTEIN"/>
    <property type="match status" value="1"/>
</dbReference>
<name>A0A0D5NK57_9BACL</name>
<keyword evidence="2" id="KW-0813">Transport</keyword>
<keyword evidence="8" id="KW-1185">Reference proteome</keyword>
<dbReference type="InterPro" id="IPR051010">
    <property type="entry name" value="BCAA_transport"/>
</dbReference>
<gene>
    <name evidence="7" type="ORF">VN24_14940</name>
</gene>
<dbReference type="EMBL" id="CP011058">
    <property type="protein sequence ID" value="AJY75616.1"/>
    <property type="molecule type" value="Genomic_DNA"/>
</dbReference>
<evidence type="ECO:0000256" key="4">
    <source>
        <dbReference type="ARBA" id="ARBA00022970"/>
    </source>
</evidence>
<dbReference type="InterPro" id="IPR000709">
    <property type="entry name" value="Leu_Ile_Val-bd"/>
</dbReference>
<evidence type="ECO:0000313" key="8">
    <source>
        <dbReference type="Proteomes" id="UP000032633"/>
    </source>
</evidence>
<accession>A0A0D5NK57</accession>
<dbReference type="OrthoDB" id="9783240at2"/>
<dbReference type="PATRIC" id="fig|1126833.4.peg.3274"/>
<proteinExistence type="inferred from homology"/>
<dbReference type="PANTHER" id="PTHR30483:SF37">
    <property type="entry name" value="ABC TRANSPORTER SUBSTRATE-BINDING PROTEIN"/>
    <property type="match status" value="1"/>
</dbReference>
<dbReference type="SUPFAM" id="SSF53822">
    <property type="entry name" value="Periplasmic binding protein-like I"/>
    <property type="match status" value="1"/>
</dbReference>
<evidence type="ECO:0000259" key="6">
    <source>
        <dbReference type="Pfam" id="PF13458"/>
    </source>
</evidence>
<dbReference type="InterPro" id="IPR028081">
    <property type="entry name" value="Leu-bd"/>
</dbReference>
<organism evidence="7 8">
    <name type="scientific">Paenibacillus beijingensis</name>
    <dbReference type="NCBI Taxonomy" id="1126833"/>
    <lineage>
        <taxon>Bacteria</taxon>
        <taxon>Bacillati</taxon>
        <taxon>Bacillota</taxon>
        <taxon>Bacilli</taxon>
        <taxon>Bacillales</taxon>
        <taxon>Paenibacillaceae</taxon>
        <taxon>Paenibacillus</taxon>
    </lineage>
</organism>
<feature type="chain" id="PRO_5038806298" description="Leucine-binding protein domain-containing protein" evidence="5">
    <location>
        <begin position="22"/>
        <end position="412"/>
    </location>
</feature>
<sequence>MRKSTFIMAILIVLIMGGCGGQQQNAPTANSGAAKSVGSVDVIKIGVLAPTTGFMSTHGEAIKMGALITEEMINKEGGIMGKPVKMVIEDDKSDPAVAAEKAKQLINKDKVQFLIGTGSSAETLAVVPVAEESKIPFIYSLDGECKTCSLNNKQEKAKYIFASGPTPEMLLDKFLPEMMNKFGKKVFFVGADYVFPHFMNDIAEKIVIEKGGEVVGSDYAPTDTTDYSPIINRIKKAEPDILFLTLPGTTGVTFVKQARQFGIFEKMAVTGSATFDTESYSAIGKISEGVYVVNRYSGLLENEANTNFIKAFKDKFNPKYPIGPTASSGTYGAVMALKAAVEKAGKTDADAVVAALEGLKLNLPQGEVEIDKENHIFKQHVYMMQINNGDYQIVQDLGMSNHPGFIGCSIEQ</sequence>
<dbReference type="InterPro" id="IPR028082">
    <property type="entry name" value="Peripla_BP_I"/>
</dbReference>
<evidence type="ECO:0000256" key="3">
    <source>
        <dbReference type="ARBA" id="ARBA00022729"/>
    </source>
</evidence>
<dbReference type="PANTHER" id="PTHR30483">
    <property type="entry name" value="LEUCINE-SPECIFIC-BINDING PROTEIN"/>
    <property type="match status" value="1"/>
</dbReference>
<dbReference type="GO" id="GO:0006865">
    <property type="term" value="P:amino acid transport"/>
    <property type="evidence" value="ECO:0007669"/>
    <property type="project" value="UniProtKB-KW"/>
</dbReference>
<dbReference type="RefSeq" id="WP_045671044.1">
    <property type="nucleotide sequence ID" value="NZ_CP011058.1"/>
</dbReference>
<dbReference type="STRING" id="1126833.VN24_14940"/>
<dbReference type="HOGENOM" id="CLU_027128_1_1_9"/>
<reference evidence="8" key="2">
    <citation type="submission" date="2015-03" db="EMBL/GenBank/DDBJ databases">
        <title>Genome sequence of Paenibacillus beijingensis strain DSM 24997T.</title>
        <authorList>
            <person name="Kwak Y."/>
            <person name="Shin J.-H."/>
        </authorList>
    </citation>
    <scope>NUCLEOTIDE SEQUENCE [LARGE SCALE GENOMIC DNA]</scope>
    <source>
        <strain evidence="8">DSM 24997</strain>
    </source>
</reference>
<evidence type="ECO:0000256" key="2">
    <source>
        <dbReference type="ARBA" id="ARBA00022448"/>
    </source>
</evidence>
<evidence type="ECO:0000256" key="5">
    <source>
        <dbReference type="SAM" id="SignalP"/>
    </source>
</evidence>
<dbReference type="Pfam" id="PF13458">
    <property type="entry name" value="Peripla_BP_6"/>
    <property type="match status" value="1"/>
</dbReference>
<comment type="similarity">
    <text evidence="1">Belongs to the leucine-binding protein family.</text>
</comment>
<keyword evidence="4" id="KW-0029">Amino-acid transport</keyword>
<reference evidence="7 8" key="1">
    <citation type="journal article" date="2015" name="J. Biotechnol.">
        <title>Complete genome sequence of Paenibacillus beijingensis 7188(T) (=DSM 24997(T)), a novel rhizobacterium from jujube garden soil.</title>
        <authorList>
            <person name="Kwak Y."/>
            <person name="Shin J.H."/>
        </authorList>
    </citation>
    <scope>NUCLEOTIDE SEQUENCE [LARGE SCALE GENOMIC DNA]</scope>
    <source>
        <strain evidence="7 8">DSM 24997</strain>
    </source>
</reference>
<protein>
    <recommendedName>
        <fullName evidence="6">Leucine-binding protein domain-containing protein</fullName>
    </recommendedName>
</protein>
<dbReference type="Proteomes" id="UP000032633">
    <property type="component" value="Chromosome"/>
</dbReference>
<dbReference type="Gene3D" id="3.40.50.2300">
    <property type="match status" value="2"/>
</dbReference>
<evidence type="ECO:0000313" key="7">
    <source>
        <dbReference type="EMBL" id="AJY75616.1"/>
    </source>
</evidence>
<evidence type="ECO:0000256" key="1">
    <source>
        <dbReference type="ARBA" id="ARBA00010062"/>
    </source>
</evidence>
<dbReference type="PRINTS" id="PR00337">
    <property type="entry name" value="LEUILEVALBP"/>
</dbReference>
<dbReference type="CDD" id="cd06331">
    <property type="entry name" value="PBP1_AmiC-like"/>
    <property type="match status" value="1"/>
</dbReference>
<dbReference type="AlphaFoldDB" id="A0A0D5NK57"/>
<keyword evidence="3 5" id="KW-0732">Signal</keyword>
<feature type="signal peptide" evidence="5">
    <location>
        <begin position="1"/>
        <end position="21"/>
    </location>
</feature>
<feature type="domain" description="Leucine-binding protein" evidence="6">
    <location>
        <begin position="43"/>
        <end position="389"/>
    </location>
</feature>